<dbReference type="GO" id="GO:0046872">
    <property type="term" value="F:metal ion binding"/>
    <property type="evidence" value="ECO:0007669"/>
    <property type="project" value="UniProtKB-KW"/>
</dbReference>
<comment type="subunit">
    <text evidence="3">Monomer. Associates with 30S ribosomal subunit, binds 16S rRNA.</text>
</comment>
<feature type="binding site" evidence="3">
    <location>
        <begin position="154"/>
        <end position="157"/>
    </location>
    <ligand>
        <name>GTP</name>
        <dbReference type="ChEBI" id="CHEBI:37565"/>
    </ligand>
</feature>
<reference evidence="6 7" key="1">
    <citation type="journal article" date="2020" name="Arch. Microbiol.">
        <title>The genome sequence of the giant phototrophic gammaproteobacterium Thiospirillum jenense gives insight into its physiological properties and phylogenetic relationships.</title>
        <authorList>
            <person name="Imhoff J.F."/>
            <person name="Meyer T.E."/>
            <person name="Kyndt J.A."/>
        </authorList>
    </citation>
    <scope>NUCLEOTIDE SEQUENCE [LARGE SCALE GENOMIC DNA]</scope>
    <source>
        <strain evidence="6 7">DSM 216</strain>
    </source>
</reference>
<dbReference type="PANTHER" id="PTHR32120">
    <property type="entry name" value="SMALL RIBOSOMAL SUBUNIT BIOGENESIS GTPASE RSGA"/>
    <property type="match status" value="1"/>
</dbReference>
<dbReference type="PANTHER" id="PTHR32120:SF11">
    <property type="entry name" value="SMALL RIBOSOMAL SUBUNIT BIOGENESIS GTPASE RSGA 1, MITOCHONDRIAL-RELATED"/>
    <property type="match status" value="1"/>
</dbReference>
<keyword evidence="7" id="KW-1185">Reference proteome</keyword>
<evidence type="ECO:0000256" key="1">
    <source>
        <dbReference type="ARBA" id="ARBA00022741"/>
    </source>
</evidence>
<dbReference type="Pfam" id="PF03193">
    <property type="entry name" value="RsgA_GTPase"/>
    <property type="match status" value="1"/>
</dbReference>
<keyword evidence="3" id="KW-0699">rRNA-binding</keyword>
<feature type="binding site" evidence="3">
    <location>
        <position position="303"/>
    </location>
    <ligand>
        <name>Zn(2+)</name>
        <dbReference type="ChEBI" id="CHEBI:29105"/>
    </ligand>
</feature>
<dbReference type="NCBIfam" id="TIGR00157">
    <property type="entry name" value="ribosome small subunit-dependent GTPase A"/>
    <property type="match status" value="1"/>
</dbReference>
<comment type="subcellular location">
    <subcellularLocation>
        <location evidence="3">Cytoplasm</location>
    </subcellularLocation>
</comment>
<evidence type="ECO:0000256" key="3">
    <source>
        <dbReference type="HAMAP-Rule" id="MF_01820"/>
    </source>
</evidence>
<dbReference type="Gene3D" id="3.40.50.300">
    <property type="entry name" value="P-loop containing nucleotide triphosphate hydrolases"/>
    <property type="match status" value="1"/>
</dbReference>
<comment type="caution">
    <text evidence="6">The sequence shown here is derived from an EMBL/GenBank/DDBJ whole genome shotgun (WGS) entry which is preliminary data.</text>
</comment>
<dbReference type="EMBL" id="JABVCQ010000015">
    <property type="protein sequence ID" value="MBB1126229.1"/>
    <property type="molecule type" value="Genomic_DNA"/>
</dbReference>
<dbReference type="CDD" id="cd01854">
    <property type="entry name" value="YjeQ_EngC"/>
    <property type="match status" value="1"/>
</dbReference>
<dbReference type="Gene3D" id="1.10.40.50">
    <property type="entry name" value="Probable gtpase engc, domain 3"/>
    <property type="match status" value="1"/>
</dbReference>
<dbReference type="GO" id="GO:0005737">
    <property type="term" value="C:cytoplasm"/>
    <property type="evidence" value="ECO:0007669"/>
    <property type="project" value="UniProtKB-SubCell"/>
</dbReference>
<dbReference type="AlphaFoldDB" id="A0A839HHA2"/>
<keyword evidence="2 3" id="KW-0342">GTP-binding</keyword>
<keyword evidence="3" id="KW-0690">Ribosome biogenesis</keyword>
<dbReference type="HAMAP" id="MF_01820">
    <property type="entry name" value="GTPase_RsgA"/>
    <property type="match status" value="1"/>
</dbReference>
<dbReference type="InterPro" id="IPR030378">
    <property type="entry name" value="G_CP_dom"/>
</dbReference>
<evidence type="ECO:0000256" key="2">
    <source>
        <dbReference type="ARBA" id="ARBA00023134"/>
    </source>
</evidence>
<keyword evidence="1 3" id="KW-0547">Nucleotide-binding</keyword>
<accession>A0A839HHA2</accession>
<dbReference type="GO" id="GO:0005525">
    <property type="term" value="F:GTP binding"/>
    <property type="evidence" value="ECO:0007669"/>
    <property type="project" value="UniProtKB-UniRule"/>
</dbReference>
<keyword evidence="3" id="KW-0694">RNA-binding</keyword>
<comment type="similarity">
    <text evidence="3">Belongs to the TRAFAC class YlqF/YawG GTPase family. RsgA subfamily.</text>
</comment>
<dbReference type="GO" id="GO:0042274">
    <property type="term" value="P:ribosomal small subunit biogenesis"/>
    <property type="evidence" value="ECO:0007669"/>
    <property type="project" value="UniProtKB-UniRule"/>
</dbReference>
<evidence type="ECO:0000313" key="6">
    <source>
        <dbReference type="EMBL" id="MBB1126229.1"/>
    </source>
</evidence>
<keyword evidence="3" id="KW-0479">Metal-binding</keyword>
<evidence type="ECO:0000313" key="7">
    <source>
        <dbReference type="Proteomes" id="UP000548632"/>
    </source>
</evidence>
<name>A0A839HHA2_9GAMM</name>
<feature type="domain" description="EngC GTPase" evidence="4">
    <location>
        <begin position="115"/>
        <end position="264"/>
    </location>
</feature>
<feature type="binding site" evidence="3">
    <location>
        <position position="290"/>
    </location>
    <ligand>
        <name>Zn(2+)</name>
        <dbReference type="ChEBI" id="CHEBI:29105"/>
    </ligand>
</feature>
<comment type="cofactor">
    <cofactor evidence="3">
        <name>Zn(2+)</name>
        <dbReference type="ChEBI" id="CHEBI:29105"/>
    </cofactor>
    <text evidence="3">Binds 1 zinc ion per subunit.</text>
</comment>
<evidence type="ECO:0000259" key="4">
    <source>
        <dbReference type="PROSITE" id="PS50936"/>
    </source>
</evidence>
<dbReference type="InterPro" id="IPR010914">
    <property type="entry name" value="RsgA_GTPase_dom"/>
</dbReference>
<gene>
    <name evidence="3 6" type="primary">rsgA</name>
    <name evidence="6" type="ORF">HUK38_08295</name>
</gene>
<feature type="domain" description="CP-type G" evidence="5">
    <location>
        <begin position="98"/>
        <end position="266"/>
    </location>
</feature>
<protein>
    <recommendedName>
        <fullName evidence="3">Small ribosomal subunit biogenesis GTPase RsgA</fullName>
        <ecNumber evidence="3">3.6.1.-</ecNumber>
    </recommendedName>
</protein>
<evidence type="ECO:0000259" key="5">
    <source>
        <dbReference type="PROSITE" id="PS51721"/>
    </source>
</evidence>
<comment type="function">
    <text evidence="3">One of several proteins that assist in the late maturation steps of the functional core of the 30S ribosomal subunit. Helps release RbfA from mature subunits. May play a role in the assembly of ribosomal proteins into the subunit. Circularly permuted GTPase that catalyzes slow GTP hydrolysis, GTPase activity is stimulated by the 30S ribosomal subunit.</text>
</comment>
<dbReference type="GO" id="GO:0003924">
    <property type="term" value="F:GTPase activity"/>
    <property type="evidence" value="ECO:0007669"/>
    <property type="project" value="UniProtKB-UniRule"/>
</dbReference>
<feature type="binding site" evidence="3">
    <location>
        <begin position="208"/>
        <end position="216"/>
    </location>
    <ligand>
        <name>GTP</name>
        <dbReference type="ChEBI" id="CHEBI:37565"/>
    </ligand>
</feature>
<dbReference type="InterPro" id="IPR012340">
    <property type="entry name" value="NA-bd_OB-fold"/>
</dbReference>
<dbReference type="PROSITE" id="PS50936">
    <property type="entry name" value="ENGC_GTPASE"/>
    <property type="match status" value="1"/>
</dbReference>
<dbReference type="PROSITE" id="PS51721">
    <property type="entry name" value="G_CP"/>
    <property type="match status" value="1"/>
</dbReference>
<organism evidence="6 7">
    <name type="scientific">Thiospirillum jenense</name>
    <dbReference type="NCBI Taxonomy" id="1653858"/>
    <lineage>
        <taxon>Bacteria</taxon>
        <taxon>Pseudomonadati</taxon>
        <taxon>Pseudomonadota</taxon>
        <taxon>Gammaproteobacteria</taxon>
        <taxon>Chromatiales</taxon>
        <taxon>Chromatiaceae</taxon>
        <taxon>Thiospirillum</taxon>
    </lineage>
</organism>
<dbReference type="GO" id="GO:0019843">
    <property type="term" value="F:rRNA binding"/>
    <property type="evidence" value="ECO:0007669"/>
    <property type="project" value="UniProtKB-KW"/>
</dbReference>
<dbReference type="SUPFAM" id="SSF52540">
    <property type="entry name" value="P-loop containing nucleoside triphosphate hydrolases"/>
    <property type="match status" value="1"/>
</dbReference>
<keyword evidence="3" id="KW-0378">Hydrolase</keyword>
<dbReference type="InterPro" id="IPR004881">
    <property type="entry name" value="Ribosome_biogen_GTPase_RsgA"/>
</dbReference>
<dbReference type="Gene3D" id="2.40.50.140">
    <property type="entry name" value="Nucleic acid-binding proteins"/>
    <property type="match status" value="1"/>
</dbReference>
<proteinExistence type="inferred from homology"/>
<keyword evidence="3" id="KW-0862">Zinc</keyword>
<dbReference type="RefSeq" id="WP_182583855.1">
    <property type="nucleotide sequence ID" value="NZ_JABVCQ010000015.1"/>
</dbReference>
<sequence>MPRRALSKQQARRINAAHERRQQLEAPSINAMATDDLTPQRGQVIVRYGAECAVMAINQQLYHCTSRQHLGHLVCGDEVIWQPTGNNSGVITALLPRHTVLSRPDYSGRDKPLAANVTLMVIVIAPEPLPSNSLIDQYLIAAELIGVATLIVCNKIDLLTTAAATEFISQFDYYPAIGYALLPMSAVPGAELTMLMAHLQSQTAIFVGQSGVGKSSLIAALLPDQAVQIGQLSAATGLGRHTTSAATYYYLPTGGGLIDSPGVRSFRLKHLTLNELERGFREFAPYLQQCRFNDCQHRSEPGCAINAAVTAGQINPQRLSSFHSLVNQYCTG</sequence>
<dbReference type="Proteomes" id="UP000548632">
    <property type="component" value="Unassembled WGS sequence"/>
</dbReference>
<dbReference type="InterPro" id="IPR027417">
    <property type="entry name" value="P-loop_NTPase"/>
</dbReference>
<keyword evidence="3" id="KW-0963">Cytoplasm</keyword>
<dbReference type="EC" id="3.6.1.-" evidence="3"/>
<feature type="binding site" evidence="3">
    <location>
        <position position="295"/>
    </location>
    <ligand>
        <name>Zn(2+)</name>
        <dbReference type="ChEBI" id="CHEBI:29105"/>
    </ligand>
</feature>
<feature type="binding site" evidence="3">
    <location>
        <position position="297"/>
    </location>
    <ligand>
        <name>Zn(2+)</name>
        <dbReference type="ChEBI" id="CHEBI:29105"/>
    </ligand>
</feature>